<accession>N4W7P4</accession>
<keyword evidence="1" id="KW-0472">Membrane</keyword>
<dbReference type="Proteomes" id="UP000012283">
    <property type="component" value="Unassembled WGS sequence"/>
</dbReference>
<dbReference type="EMBL" id="APML01000052">
    <property type="protein sequence ID" value="ENH96293.1"/>
    <property type="molecule type" value="Genomic_DNA"/>
</dbReference>
<dbReference type="STRING" id="1308866.J416_11597"/>
<keyword evidence="1" id="KW-0812">Transmembrane</keyword>
<feature type="transmembrane region" description="Helical" evidence="1">
    <location>
        <begin position="132"/>
        <end position="149"/>
    </location>
</feature>
<gene>
    <name evidence="2" type="ORF">J416_11597</name>
</gene>
<name>N4W7P4_9BACI</name>
<evidence type="ECO:0000313" key="3">
    <source>
        <dbReference type="Proteomes" id="UP000012283"/>
    </source>
</evidence>
<evidence type="ECO:0000256" key="1">
    <source>
        <dbReference type="SAM" id="Phobius"/>
    </source>
</evidence>
<dbReference type="PATRIC" id="fig|1308866.3.peg.2343"/>
<keyword evidence="1" id="KW-1133">Transmembrane helix</keyword>
<dbReference type="RefSeq" id="WP_003471362.1">
    <property type="nucleotide sequence ID" value="NZ_APML01000052.1"/>
</dbReference>
<dbReference type="InterPro" id="IPR047705">
    <property type="entry name" value="AimR-like"/>
</dbReference>
<sequence>MVKHIRTNNVLVKQFLQADEELPLYVLAQQLGDHLHSVADMRQACIACRNEDNQLIAMEYLYLNGYLQDVHDMIEKNKQSNRLRNQRWAMFYQMLYERRMRPKKERKRDKPIRFLDALGRMDILITIIHYKCYMRCFIFIVILTCINMAKSVHLMNE</sequence>
<keyword evidence="3" id="KW-1185">Reference proteome</keyword>
<comment type="caution">
    <text evidence="2">The sequence shown here is derived from an EMBL/GenBank/DDBJ whole genome shotgun (WGS) entry which is preliminary data.</text>
</comment>
<evidence type="ECO:0000313" key="2">
    <source>
        <dbReference type="EMBL" id="ENH96293.1"/>
    </source>
</evidence>
<organism evidence="2 3">
    <name type="scientific">Gracilibacillus halophilus YIM-C55.5</name>
    <dbReference type="NCBI Taxonomy" id="1308866"/>
    <lineage>
        <taxon>Bacteria</taxon>
        <taxon>Bacillati</taxon>
        <taxon>Bacillota</taxon>
        <taxon>Bacilli</taxon>
        <taxon>Bacillales</taxon>
        <taxon>Bacillaceae</taxon>
        <taxon>Gracilibacillus</taxon>
    </lineage>
</organism>
<protein>
    <submittedName>
        <fullName evidence="2">Uncharacterized protein</fullName>
    </submittedName>
</protein>
<reference evidence="2 3" key="1">
    <citation type="submission" date="2013-03" db="EMBL/GenBank/DDBJ databases">
        <title>Draft genome sequence of Gracibacillus halophilus YIM-C55.5, a moderately halophilic and thermophilic organism from the Xiaochaidamu salt lake.</title>
        <authorList>
            <person name="Sugumar T."/>
            <person name="Polireddy D.R."/>
            <person name="Antony A."/>
            <person name="Madhava Y.R."/>
            <person name="Sivakumar N."/>
        </authorList>
    </citation>
    <scope>NUCLEOTIDE SEQUENCE [LARGE SCALE GENOMIC DNA]</scope>
    <source>
        <strain evidence="2 3">YIM-C55.5</strain>
    </source>
</reference>
<dbReference type="AlphaFoldDB" id="N4W7P4"/>
<proteinExistence type="predicted"/>
<dbReference type="Pfam" id="PF22871">
    <property type="entry name" value="AimR"/>
    <property type="match status" value="1"/>
</dbReference>